<protein>
    <submittedName>
        <fullName evidence="1">Uncharacterized protein</fullName>
    </submittedName>
</protein>
<organism evidence="1 2">
    <name type="scientific">Thelohanellus kitauei</name>
    <name type="common">Myxosporean</name>
    <dbReference type="NCBI Taxonomy" id="669202"/>
    <lineage>
        <taxon>Eukaryota</taxon>
        <taxon>Metazoa</taxon>
        <taxon>Cnidaria</taxon>
        <taxon>Myxozoa</taxon>
        <taxon>Myxosporea</taxon>
        <taxon>Bivalvulida</taxon>
        <taxon>Platysporina</taxon>
        <taxon>Myxobolidae</taxon>
        <taxon>Thelohanellus</taxon>
    </lineage>
</organism>
<proteinExistence type="predicted"/>
<comment type="caution">
    <text evidence="1">The sequence shown here is derived from an EMBL/GenBank/DDBJ whole genome shotgun (WGS) entry which is preliminary data.</text>
</comment>
<reference evidence="1 2" key="1">
    <citation type="journal article" date="2014" name="Genome Biol. Evol.">
        <title>The genome of the myxosporean Thelohanellus kitauei shows adaptations to nutrient acquisition within its fish host.</title>
        <authorList>
            <person name="Yang Y."/>
            <person name="Xiong J."/>
            <person name="Zhou Z."/>
            <person name="Huo F."/>
            <person name="Miao W."/>
            <person name="Ran C."/>
            <person name="Liu Y."/>
            <person name="Zhang J."/>
            <person name="Feng J."/>
            <person name="Wang M."/>
            <person name="Wang M."/>
            <person name="Wang L."/>
            <person name="Yao B."/>
        </authorList>
    </citation>
    <scope>NUCLEOTIDE SEQUENCE [LARGE SCALE GENOMIC DNA]</scope>
    <source>
        <strain evidence="1">Wuqing</strain>
    </source>
</reference>
<keyword evidence="2" id="KW-1185">Reference proteome</keyword>
<dbReference type="Proteomes" id="UP000031668">
    <property type="component" value="Unassembled WGS sequence"/>
</dbReference>
<dbReference type="AlphaFoldDB" id="A0A0C2IWD5"/>
<dbReference type="EMBL" id="JWZT01005374">
    <property type="protein sequence ID" value="KII61177.1"/>
    <property type="molecule type" value="Genomic_DNA"/>
</dbReference>
<evidence type="ECO:0000313" key="1">
    <source>
        <dbReference type="EMBL" id="KII61177.1"/>
    </source>
</evidence>
<name>A0A0C2IWD5_THEKT</name>
<gene>
    <name evidence="1" type="ORF">RF11_11262</name>
</gene>
<accession>A0A0C2IWD5</accession>
<evidence type="ECO:0000313" key="2">
    <source>
        <dbReference type="Proteomes" id="UP000031668"/>
    </source>
</evidence>
<sequence>MPSVQISQTAFKDKDEHISLFLGRLLDMKKNCDFKDTFDERLGDEFIIGINNPEVKKELICRFKSSASDLNEVIEFENTLADAEANVENILRGQATTEDKFIQHITGKNISGPKNRIQFSKRHYKDRESCNHQS</sequence>
<dbReference type="OrthoDB" id="6496131at2759"/>